<dbReference type="Gene3D" id="1.10.1200.10">
    <property type="entry name" value="ACP-like"/>
    <property type="match status" value="1"/>
</dbReference>
<dbReference type="EMBL" id="FNIX01000018">
    <property type="protein sequence ID" value="SDP88596.1"/>
    <property type="molecule type" value="Genomic_DNA"/>
</dbReference>
<gene>
    <name evidence="2" type="ORF">SAMN05421507_118124</name>
</gene>
<proteinExistence type="predicted"/>
<dbReference type="InterPro" id="IPR036736">
    <property type="entry name" value="ACP-like_sf"/>
</dbReference>
<name>A0A1H0WE72_9PSEU</name>
<dbReference type="PROSITE" id="PS50075">
    <property type="entry name" value="CARRIER"/>
    <property type="match status" value="1"/>
</dbReference>
<dbReference type="InterPro" id="IPR009081">
    <property type="entry name" value="PP-bd_ACP"/>
</dbReference>
<evidence type="ECO:0000259" key="1">
    <source>
        <dbReference type="PROSITE" id="PS50075"/>
    </source>
</evidence>
<organism evidence="2 3">
    <name type="scientific">Lentzea jiangxiensis</name>
    <dbReference type="NCBI Taxonomy" id="641025"/>
    <lineage>
        <taxon>Bacteria</taxon>
        <taxon>Bacillati</taxon>
        <taxon>Actinomycetota</taxon>
        <taxon>Actinomycetes</taxon>
        <taxon>Pseudonocardiales</taxon>
        <taxon>Pseudonocardiaceae</taxon>
        <taxon>Lentzea</taxon>
    </lineage>
</organism>
<feature type="domain" description="Carrier" evidence="1">
    <location>
        <begin position="14"/>
        <end position="91"/>
    </location>
</feature>
<dbReference type="AlphaFoldDB" id="A0A1H0WE72"/>
<dbReference type="STRING" id="641025.SAMN05421507_118124"/>
<dbReference type="Proteomes" id="UP000199691">
    <property type="component" value="Unassembled WGS sequence"/>
</dbReference>
<reference evidence="3" key="1">
    <citation type="submission" date="2016-10" db="EMBL/GenBank/DDBJ databases">
        <authorList>
            <person name="Varghese N."/>
            <person name="Submissions S."/>
        </authorList>
    </citation>
    <scope>NUCLEOTIDE SEQUENCE [LARGE SCALE GENOMIC DNA]</scope>
    <source>
        <strain evidence="3">CGMCC 4.6609</strain>
    </source>
</reference>
<keyword evidence="3" id="KW-1185">Reference proteome</keyword>
<accession>A0A1H0WE72</accession>
<dbReference type="SUPFAM" id="SSF47336">
    <property type="entry name" value="ACP-like"/>
    <property type="match status" value="1"/>
</dbReference>
<evidence type="ECO:0000313" key="3">
    <source>
        <dbReference type="Proteomes" id="UP000199691"/>
    </source>
</evidence>
<sequence length="96" mass="10748">MYEGIVMVAEPARLDYLELVRDALAHALDLDRDTTDMGLEVPLTGMPNMSSLAMLRGMMFIESKLRIELEDDQLVDARTIGDLAKMIERQHVEAAA</sequence>
<evidence type="ECO:0000313" key="2">
    <source>
        <dbReference type="EMBL" id="SDP88596.1"/>
    </source>
</evidence>
<protein>
    <submittedName>
        <fullName evidence="2">Acyl carrier protein</fullName>
    </submittedName>
</protein>